<feature type="transmembrane region" description="Helical" evidence="12">
    <location>
        <begin position="219"/>
        <end position="240"/>
    </location>
</feature>
<feature type="transmembrane region" description="Helical" evidence="12">
    <location>
        <begin position="125"/>
        <end position="147"/>
    </location>
</feature>
<protein>
    <submittedName>
        <fullName evidence="13">Cytochrome bd-I ubiquinol oxidase subunit 1 apoprotein</fullName>
    </submittedName>
</protein>
<evidence type="ECO:0000256" key="10">
    <source>
        <dbReference type="ARBA" id="ARBA00023004"/>
    </source>
</evidence>
<keyword evidence="8 12" id="KW-0249">Electron transport</keyword>
<keyword evidence="4 12" id="KW-1003">Cell membrane</keyword>
<sequence>MDPTALLLSRLQFAFTISFHIIFPAFTIGLAAWLTVLEAMHLHSGKPVYRTLFEFWLKIFGVAFGMGVVSGVVMGFQFGTNWSVLSKMSGPIQGPLLAYETFTAFMLEASFFGILIFGRTRVPPWFYLFSTAMVALGTTLSAFWIMVNNSWMQVPTGYVMQNGQFVPDDWMQIIFNRVVWVRFPHMLLASYLTGAFCVAATGAWYLLRRTYRAEAHVMLRMGLALAAVLLPVQLFIGHLVGDYVHDYQPAKFAAIEARWHDEQPASEVLIAIPDSSTESNKYAISIPVLGSIIGSMSLSSKEVGLTSFPPQDRPPVAIPFFAFRIMVGCGLLMLGVAWLGTWLSFKHRLERNRLLLWGIFLSFPLPWIAILTGWYTAEVGRQPWTVYGVLRTADAVTPFLTAAAATTSLIMFVAVYAFIFSFGTYYIYRLLRAGPAGLDDKVVHAPAMPNRPMSLADRPLLPGGNCAQAGE</sequence>
<evidence type="ECO:0000256" key="4">
    <source>
        <dbReference type="ARBA" id="ARBA00022475"/>
    </source>
</evidence>
<dbReference type="EMBL" id="VLKL01000025">
    <property type="protein sequence ID" value="TWH97927.1"/>
    <property type="molecule type" value="Genomic_DNA"/>
</dbReference>
<feature type="transmembrane region" description="Helical" evidence="12">
    <location>
        <begin position="55"/>
        <end position="76"/>
    </location>
</feature>
<dbReference type="GO" id="GO:0019646">
    <property type="term" value="P:aerobic electron transport chain"/>
    <property type="evidence" value="ECO:0007669"/>
    <property type="project" value="InterPro"/>
</dbReference>
<comment type="subcellular location">
    <subcellularLocation>
        <location evidence="12">Cell inner membrane</location>
    </subcellularLocation>
    <subcellularLocation>
        <location evidence="1">Cell membrane</location>
        <topology evidence="1">Multi-pass membrane protein</topology>
    </subcellularLocation>
</comment>
<evidence type="ECO:0000256" key="12">
    <source>
        <dbReference type="PIRNR" id="PIRNR006446"/>
    </source>
</evidence>
<dbReference type="Proteomes" id="UP000317176">
    <property type="component" value="Unassembled WGS sequence"/>
</dbReference>
<feature type="transmembrane region" description="Helical" evidence="12">
    <location>
        <begin position="354"/>
        <end position="375"/>
    </location>
</feature>
<dbReference type="GO" id="GO:0070069">
    <property type="term" value="C:cytochrome complex"/>
    <property type="evidence" value="ECO:0007669"/>
    <property type="project" value="UniProtKB-UniRule"/>
</dbReference>
<dbReference type="AlphaFoldDB" id="A0A562KRG1"/>
<keyword evidence="14" id="KW-1185">Reference proteome</keyword>
<feature type="transmembrane region" description="Helical" evidence="12">
    <location>
        <begin position="12"/>
        <end position="34"/>
    </location>
</feature>
<dbReference type="RefSeq" id="WP_145641615.1">
    <property type="nucleotide sequence ID" value="NZ_CP088014.1"/>
</dbReference>
<keyword evidence="6 12" id="KW-0812">Transmembrane</keyword>
<evidence type="ECO:0000256" key="3">
    <source>
        <dbReference type="ARBA" id="ARBA00022448"/>
    </source>
</evidence>
<organism evidence="13 14">
    <name type="scientific">Bradyrhizobium daqingense</name>
    <dbReference type="NCBI Taxonomy" id="993502"/>
    <lineage>
        <taxon>Bacteria</taxon>
        <taxon>Pseudomonadati</taxon>
        <taxon>Pseudomonadota</taxon>
        <taxon>Alphaproteobacteria</taxon>
        <taxon>Hyphomicrobiales</taxon>
        <taxon>Nitrobacteraceae</taxon>
        <taxon>Bradyrhizobium</taxon>
    </lineage>
</organism>
<dbReference type="Pfam" id="PF01654">
    <property type="entry name" value="Cyt_bd_oxida_I"/>
    <property type="match status" value="1"/>
</dbReference>
<dbReference type="InterPro" id="IPR002585">
    <property type="entry name" value="Cyt-d_ubiquinol_oxidase_su_1"/>
</dbReference>
<feature type="transmembrane region" description="Helical" evidence="12">
    <location>
        <begin position="316"/>
        <end position="342"/>
    </location>
</feature>
<keyword evidence="9 12" id="KW-1133">Transmembrane helix</keyword>
<feature type="transmembrane region" description="Helical" evidence="12">
    <location>
        <begin position="186"/>
        <end position="207"/>
    </location>
</feature>
<accession>A0A562KRG1</accession>
<evidence type="ECO:0000256" key="8">
    <source>
        <dbReference type="ARBA" id="ARBA00022982"/>
    </source>
</evidence>
<comment type="caution">
    <text evidence="13">The sequence shown here is derived from an EMBL/GenBank/DDBJ whole genome shotgun (WGS) entry which is preliminary data.</text>
</comment>
<dbReference type="PIRSF" id="PIRSF006446">
    <property type="entry name" value="Cyt_quinol_oxidase_1"/>
    <property type="match status" value="1"/>
</dbReference>
<evidence type="ECO:0000256" key="2">
    <source>
        <dbReference type="ARBA" id="ARBA00009819"/>
    </source>
</evidence>
<evidence type="ECO:0000313" key="13">
    <source>
        <dbReference type="EMBL" id="TWH97927.1"/>
    </source>
</evidence>
<evidence type="ECO:0000256" key="9">
    <source>
        <dbReference type="ARBA" id="ARBA00022989"/>
    </source>
</evidence>
<feature type="transmembrane region" description="Helical" evidence="12">
    <location>
        <begin position="395"/>
        <end position="428"/>
    </location>
</feature>
<evidence type="ECO:0000256" key="6">
    <source>
        <dbReference type="ARBA" id="ARBA00022692"/>
    </source>
</evidence>
<dbReference type="GO" id="GO:0009055">
    <property type="term" value="F:electron transfer activity"/>
    <property type="evidence" value="ECO:0007669"/>
    <property type="project" value="UniProtKB-UniRule"/>
</dbReference>
<keyword evidence="11 12" id="KW-0472">Membrane</keyword>
<evidence type="ECO:0000256" key="11">
    <source>
        <dbReference type="ARBA" id="ARBA00023136"/>
    </source>
</evidence>
<keyword evidence="3 12" id="KW-0813">Transport</keyword>
<keyword evidence="5 12" id="KW-0349">Heme</keyword>
<comment type="similarity">
    <text evidence="2 12">Belongs to the cytochrome ubiquinol oxidase subunit 1 family.</text>
</comment>
<evidence type="ECO:0000256" key="7">
    <source>
        <dbReference type="ARBA" id="ARBA00022723"/>
    </source>
</evidence>
<dbReference type="GO" id="GO:0046872">
    <property type="term" value="F:metal ion binding"/>
    <property type="evidence" value="ECO:0007669"/>
    <property type="project" value="UniProtKB-UniRule"/>
</dbReference>
<dbReference type="PANTHER" id="PTHR30365:SF14">
    <property type="entry name" value="CYTOCHROME BD MENAQUINOL OXIDASE SUBUNIT I-RELATED"/>
    <property type="match status" value="1"/>
</dbReference>
<reference evidence="13 14" key="1">
    <citation type="journal article" date="2015" name="Stand. Genomic Sci.">
        <title>Genomic Encyclopedia of Bacterial and Archaeal Type Strains, Phase III: the genomes of soil and plant-associated and newly described type strains.</title>
        <authorList>
            <person name="Whitman W.B."/>
            <person name="Woyke T."/>
            <person name="Klenk H.P."/>
            <person name="Zhou Y."/>
            <person name="Lilburn T.G."/>
            <person name="Beck B.J."/>
            <person name="De Vos P."/>
            <person name="Vandamme P."/>
            <person name="Eisen J.A."/>
            <person name="Garrity G."/>
            <person name="Hugenholtz P."/>
            <person name="Kyrpides N.C."/>
        </authorList>
    </citation>
    <scope>NUCLEOTIDE SEQUENCE [LARGE SCALE GENOMIC DNA]</scope>
    <source>
        <strain evidence="13 14">CGMCC 1.10947</strain>
    </source>
</reference>
<keyword evidence="10 12" id="KW-0408">Iron</keyword>
<dbReference type="PANTHER" id="PTHR30365">
    <property type="entry name" value="CYTOCHROME D UBIQUINOL OXIDASE"/>
    <property type="match status" value="1"/>
</dbReference>
<dbReference type="GO" id="GO:0020037">
    <property type="term" value="F:heme binding"/>
    <property type="evidence" value="ECO:0007669"/>
    <property type="project" value="TreeGrafter"/>
</dbReference>
<evidence type="ECO:0000313" key="14">
    <source>
        <dbReference type="Proteomes" id="UP000317176"/>
    </source>
</evidence>
<dbReference type="OrthoDB" id="9807042at2"/>
<feature type="transmembrane region" description="Helical" evidence="12">
    <location>
        <begin position="96"/>
        <end position="118"/>
    </location>
</feature>
<keyword evidence="7 12" id="KW-0479">Metal-binding</keyword>
<evidence type="ECO:0000256" key="1">
    <source>
        <dbReference type="ARBA" id="ARBA00004651"/>
    </source>
</evidence>
<evidence type="ECO:0000256" key="5">
    <source>
        <dbReference type="ARBA" id="ARBA00022617"/>
    </source>
</evidence>
<proteinExistence type="inferred from homology"/>
<dbReference type="GO" id="GO:0005886">
    <property type="term" value="C:plasma membrane"/>
    <property type="evidence" value="ECO:0007669"/>
    <property type="project" value="UniProtKB-SubCell"/>
</dbReference>
<dbReference type="GO" id="GO:0016682">
    <property type="term" value="F:oxidoreductase activity, acting on diphenols and related substances as donors, oxygen as acceptor"/>
    <property type="evidence" value="ECO:0007669"/>
    <property type="project" value="TreeGrafter"/>
</dbReference>
<name>A0A562KRG1_9BRAD</name>
<gene>
    <name evidence="13" type="ORF">IQ17_06165</name>
</gene>